<reference evidence="2 3" key="1">
    <citation type="submission" date="2023-06" db="EMBL/GenBank/DDBJ databases">
        <title>Altererythrobacter rubellus NBRC 112769 genome.</title>
        <authorList>
            <person name="Zhang K."/>
        </authorList>
    </citation>
    <scope>NUCLEOTIDE SEQUENCE [LARGE SCALE GENOMIC DNA]</scope>
    <source>
        <strain evidence="2 3">NBRC 112769</strain>
    </source>
</reference>
<proteinExistence type="predicted"/>
<evidence type="ECO:0000313" key="3">
    <source>
        <dbReference type="Proteomes" id="UP001231445"/>
    </source>
</evidence>
<dbReference type="AlphaFoldDB" id="A0A9Y2F4C5"/>
<dbReference type="Proteomes" id="UP001231445">
    <property type="component" value="Chromosome"/>
</dbReference>
<sequence>MKRIILSSIATASLAFTAAPVTAQDEPEEARTTYTVEFLRFEPDKAETWTEMREKYWVPAAKAAGLPVPTVHWMMDGEWDLMVIREIPRGMASFDRHGSPEGERWNEEFLKLVGGE</sequence>
<evidence type="ECO:0000313" key="2">
    <source>
        <dbReference type="EMBL" id="WIW94913.1"/>
    </source>
</evidence>
<evidence type="ECO:0008006" key="4">
    <source>
        <dbReference type="Google" id="ProtNLM"/>
    </source>
</evidence>
<dbReference type="EMBL" id="CP127221">
    <property type="protein sequence ID" value="WIW94913.1"/>
    <property type="molecule type" value="Genomic_DNA"/>
</dbReference>
<keyword evidence="1" id="KW-0732">Signal</keyword>
<dbReference type="KEGG" id="arue:QQX03_07985"/>
<gene>
    <name evidence="2" type="ORF">QQX03_07985</name>
</gene>
<keyword evidence="3" id="KW-1185">Reference proteome</keyword>
<name>A0A9Y2F4C5_9SPHN</name>
<accession>A0A9Y2F4C5</accession>
<organism evidence="2 3">
    <name type="scientific">Altererythrobacter rubellus</name>
    <dbReference type="NCBI Taxonomy" id="2173831"/>
    <lineage>
        <taxon>Bacteria</taxon>
        <taxon>Pseudomonadati</taxon>
        <taxon>Pseudomonadota</taxon>
        <taxon>Alphaproteobacteria</taxon>
        <taxon>Sphingomonadales</taxon>
        <taxon>Erythrobacteraceae</taxon>
        <taxon>Altererythrobacter</taxon>
    </lineage>
</organism>
<protein>
    <recommendedName>
        <fullName evidence="4">NIPSNAP domain-containing protein</fullName>
    </recommendedName>
</protein>
<feature type="signal peptide" evidence="1">
    <location>
        <begin position="1"/>
        <end position="23"/>
    </location>
</feature>
<feature type="chain" id="PRO_5040957792" description="NIPSNAP domain-containing protein" evidence="1">
    <location>
        <begin position="24"/>
        <end position="116"/>
    </location>
</feature>
<dbReference type="RefSeq" id="WP_285975229.1">
    <property type="nucleotide sequence ID" value="NZ_CP127221.1"/>
</dbReference>
<evidence type="ECO:0000256" key="1">
    <source>
        <dbReference type="SAM" id="SignalP"/>
    </source>
</evidence>